<proteinExistence type="inferred from homology"/>
<evidence type="ECO:0000313" key="5">
    <source>
        <dbReference type="Proteomes" id="UP000594638"/>
    </source>
</evidence>
<dbReference type="InterPro" id="IPR005516">
    <property type="entry name" value="Remorin_C"/>
</dbReference>
<accession>A0A8S0U3H9</accession>
<name>A0A8S0U3H9_OLEEU</name>
<dbReference type="PANTHER" id="PTHR31471:SF87">
    <property type="entry name" value="REMORIN 4.2"/>
    <property type="match status" value="1"/>
</dbReference>
<dbReference type="AlphaFoldDB" id="A0A8S0U3H9"/>
<dbReference type="Gramene" id="OE9A058303T1">
    <property type="protein sequence ID" value="OE9A058303C1"/>
    <property type="gene ID" value="OE9A058303"/>
</dbReference>
<dbReference type="Pfam" id="PF03763">
    <property type="entry name" value="Remorin_C"/>
    <property type="match status" value="1"/>
</dbReference>
<feature type="compositionally biased region" description="Low complexity" evidence="2">
    <location>
        <begin position="53"/>
        <end position="66"/>
    </location>
</feature>
<dbReference type="EMBL" id="CACTIH010007384">
    <property type="protein sequence ID" value="CAA3011919.1"/>
    <property type="molecule type" value="Genomic_DNA"/>
</dbReference>
<evidence type="ECO:0000259" key="3">
    <source>
        <dbReference type="Pfam" id="PF03763"/>
    </source>
</evidence>
<feature type="domain" description="Remorin C-terminal" evidence="3">
    <location>
        <begin position="152"/>
        <end position="257"/>
    </location>
</feature>
<comment type="similarity">
    <text evidence="1">Belongs to the remorin family.</text>
</comment>
<organism evidence="4 5">
    <name type="scientific">Olea europaea subsp. europaea</name>
    <dbReference type="NCBI Taxonomy" id="158383"/>
    <lineage>
        <taxon>Eukaryota</taxon>
        <taxon>Viridiplantae</taxon>
        <taxon>Streptophyta</taxon>
        <taxon>Embryophyta</taxon>
        <taxon>Tracheophyta</taxon>
        <taxon>Spermatophyta</taxon>
        <taxon>Magnoliopsida</taxon>
        <taxon>eudicotyledons</taxon>
        <taxon>Gunneridae</taxon>
        <taxon>Pentapetalae</taxon>
        <taxon>asterids</taxon>
        <taxon>lamiids</taxon>
        <taxon>Lamiales</taxon>
        <taxon>Oleaceae</taxon>
        <taxon>Oleeae</taxon>
        <taxon>Olea</taxon>
    </lineage>
</organism>
<dbReference type="PANTHER" id="PTHR31471">
    <property type="entry name" value="OS02G0116800 PROTEIN"/>
    <property type="match status" value="1"/>
</dbReference>
<keyword evidence="5" id="KW-1185">Reference proteome</keyword>
<evidence type="ECO:0000256" key="1">
    <source>
        <dbReference type="ARBA" id="ARBA00005711"/>
    </source>
</evidence>
<reference evidence="4 5" key="1">
    <citation type="submission" date="2019-12" db="EMBL/GenBank/DDBJ databases">
        <authorList>
            <person name="Alioto T."/>
            <person name="Alioto T."/>
            <person name="Gomez Garrido J."/>
        </authorList>
    </citation>
    <scope>NUCLEOTIDE SEQUENCE [LARGE SCALE GENOMIC DNA]</scope>
</reference>
<gene>
    <name evidence="4" type="ORF">OLEA9_A058303</name>
</gene>
<feature type="compositionally biased region" description="Polar residues" evidence="2">
    <location>
        <begin position="1"/>
        <end position="13"/>
    </location>
</feature>
<evidence type="ECO:0000313" key="4">
    <source>
        <dbReference type="EMBL" id="CAA3011919.1"/>
    </source>
</evidence>
<comment type="caution">
    <text evidence="4">The sequence shown here is derived from an EMBL/GenBank/DDBJ whole genome shotgun (WGS) entry which is preliminary data.</text>
</comment>
<evidence type="ECO:0000256" key="2">
    <source>
        <dbReference type="SAM" id="MobiDB-lite"/>
    </source>
</evidence>
<sequence>MNNQRAIASTSWNSEEDNDQDEHIREIHALTPSSLQPPPPRREIAWETGSHRSSNLSTASSTESENFTTMSREFNALVLAGSSIGNSNSRPENDVPMVANSGNNLGRIREEVPEETNPLAIVPDNNPLDISVPVQSPHGSQREVSVQSVKKEEVESKINAWQNAKIAKINNRFKREDAVITGLESEEVQKATSWMKKVERKLEEKRAKALEKMQNDIAKAHRKSVEKRASAEAKRGTKVARILEIANLMRAVGRPPAKRSFF</sequence>
<protein>
    <recommendedName>
        <fullName evidence="3">Remorin C-terminal domain-containing protein</fullName>
    </recommendedName>
</protein>
<dbReference type="OrthoDB" id="1939615at2759"/>
<dbReference type="Proteomes" id="UP000594638">
    <property type="component" value="Unassembled WGS sequence"/>
</dbReference>
<feature type="region of interest" description="Disordered" evidence="2">
    <location>
        <begin position="1"/>
        <end position="66"/>
    </location>
</feature>